<evidence type="ECO:0000313" key="2">
    <source>
        <dbReference type="Proteomes" id="UP000631114"/>
    </source>
</evidence>
<accession>A0A835HB02</accession>
<gene>
    <name evidence="1" type="ORF">IFM89_034841</name>
</gene>
<proteinExistence type="predicted"/>
<dbReference type="Proteomes" id="UP000631114">
    <property type="component" value="Unassembled WGS sequence"/>
</dbReference>
<name>A0A835HB02_9MAGN</name>
<evidence type="ECO:0000313" key="1">
    <source>
        <dbReference type="EMBL" id="KAF9594858.1"/>
    </source>
</evidence>
<protein>
    <submittedName>
        <fullName evidence="1">Uncharacterized protein</fullName>
    </submittedName>
</protein>
<dbReference type="OrthoDB" id="1932741at2759"/>
<keyword evidence="2" id="KW-1185">Reference proteome</keyword>
<comment type="caution">
    <text evidence="1">The sequence shown here is derived from an EMBL/GenBank/DDBJ whole genome shotgun (WGS) entry which is preliminary data.</text>
</comment>
<reference evidence="1 2" key="1">
    <citation type="submission" date="2020-10" db="EMBL/GenBank/DDBJ databases">
        <title>The Coptis chinensis genome and diversification of protoberbering-type alkaloids.</title>
        <authorList>
            <person name="Wang B."/>
            <person name="Shu S."/>
            <person name="Song C."/>
            <person name="Liu Y."/>
        </authorList>
    </citation>
    <scope>NUCLEOTIDE SEQUENCE [LARGE SCALE GENOMIC DNA]</scope>
    <source>
        <strain evidence="1">HL-2020</strain>
        <tissue evidence="1">Leaf</tissue>
    </source>
</reference>
<dbReference type="EMBL" id="JADFTS010000008">
    <property type="protein sequence ID" value="KAF9594858.1"/>
    <property type="molecule type" value="Genomic_DNA"/>
</dbReference>
<dbReference type="AlphaFoldDB" id="A0A835HB02"/>
<sequence>MINPNDFSKAYLQSLGMSSSFYYNSSQNRVPNLWILWKSSKATPTLLHYSNQQLTVEVDGVLISIIPANCMYVSRRHLWSELQ</sequence>
<organism evidence="1 2">
    <name type="scientific">Coptis chinensis</name>
    <dbReference type="NCBI Taxonomy" id="261450"/>
    <lineage>
        <taxon>Eukaryota</taxon>
        <taxon>Viridiplantae</taxon>
        <taxon>Streptophyta</taxon>
        <taxon>Embryophyta</taxon>
        <taxon>Tracheophyta</taxon>
        <taxon>Spermatophyta</taxon>
        <taxon>Magnoliopsida</taxon>
        <taxon>Ranunculales</taxon>
        <taxon>Ranunculaceae</taxon>
        <taxon>Coptidoideae</taxon>
        <taxon>Coptis</taxon>
    </lineage>
</organism>